<evidence type="ECO:0000313" key="8">
    <source>
        <dbReference type="Proteomes" id="UP000198873"/>
    </source>
</evidence>
<dbReference type="CDD" id="cd02440">
    <property type="entry name" value="AdoMet_MTases"/>
    <property type="match status" value="1"/>
</dbReference>
<keyword evidence="5" id="KW-0443">Lipid metabolism</keyword>
<dbReference type="EMBL" id="FPAB01000001">
    <property type="protein sequence ID" value="SFS39021.1"/>
    <property type="molecule type" value="Genomic_DNA"/>
</dbReference>
<evidence type="ECO:0000256" key="3">
    <source>
        <dbReference type="ARBA" id="ARBA00022679"/>
    </source>
</evidence>
<name>A0A1I6PFM7_9ACTN</name>
<dbReference type="SUPFAM" id="SSF53335">
    <property type="entry name" value="S-adenosyl-L-methionine-dependent methyltransferases"/>
    <property type="match status" value="1"/>
</dbReference>
<dbReference type="GO" id="GO:0008610">
    <property type="term" value="P:lipid biosynthetic process"/>
    <property type="evidence" value="ECO:0007669"/>
    <property type="project" value="InterPro"/>
</dbReference>
<dbReference type="RefSeq" id="WP_254791418.1">
    <property type="nucleotide sequence ID" value="NZ_FPAB01000001.1"/>
</dbReference>
<organism evidence="7 8">
    <name type="scientific">Streptomyces harbinensis</name>
    <dbReference type="NCBI Taxonomy" id="1176198"/>
    <lineage>
        <taxon>Bacteria</taxon>
        <taxon>Bacillati</taxon>
        <taxon>Actinomycetota</taxon>
        <taxon>Actinomycetes</taxon>
        <taxon>Kitasatosporales</taxon>
        <taxon>Streptomycetaceae</taxon>
        <taxon>Streptomyces</taxon>
    </lineage>
</organism>
<sequence length="485" mass="53427">MTDAATRLAPLLHRLFDGPPPLRVRAWDGSETGPAHAPTVVLRNRRALRRLLWQPGELGLAEAYITGDLDVAGDLGTALRTLWTAVREQRIEPPRPTAADRARLGRVFRIFAGPRRQLRHLAALSHLASTTRYERDPPPCDAPHLTPRPDPRRSERHGLVASLAGLGVLGPRPPAPAGAARLRGVRHSRARDRAAIAHHYDLSNAFYARLLDPSLAYSCGYWTADPDDPAYGVADAQRDKLALICRKLALRPGMRLLDVGCGWGALSLYAAAEHKAQVTAVTLSAEQARHVRAEAERRGLGEWVDVQLCHYRDIRGGWYEAVASIEMGEHVGDAEYPGFAQLLTRMLRPHGRLLLQQMSRGAHAPGGGPFIETYIAPDMHMRPVGGTVGLLEEAGLEVRSVESLREHYVRTVRAWLDRLESGWPDFTGLVGEETCRVWRLYLTGAALAFEQRRMGVDQILAVRPSDGGGSGMEPTPAAWYRGSVR</sequence>
<dbReference type="GO" id="GO:0032259">
    <property type="term" value="P:methylation"/>
    <property type="evidence" value="ECO:0007669"/>
    <property type="project" value="UniProtKB-KW"/>
</dbReference>
<dbReference type="PANTHER" id="PTHR43667:SF1">
    <property type="entry name" value="CYCLOPROPANE-FATTY-ACYL-PHOSPHOLIPID SYNTHASE"/>
    <property type="match status" value="1"/>
</dbReference>
<keyword evidence="8" id="KW-1185">Reference proteome</keyword>
<dbReference type="InterPro" id="IPR003333">
    <property type="entry name" value="CMAS"/>
</dbReference>
<keyword evidence="3" id="KW-0808">Transferase</keyword>
<dbReference type="AlphaFoldDB" id="A0A1I6PFM7"/>
<keyword evidence="4" id="KW-0949">S-adenosyl-L-methionine</keyword>
<evidence type="ECO:0000313" key="7">
    <source>
        <dbReference type="EMBL" id="SFS39021.1"/>
    </source>
</evidence>
<dbReference type="Proteomes" id="UP000198873">
    <property type="component" value="Unassembled WGS sequence"/>
</dbReference>
<accession>A0A1I6PFM7</accession>
<evidence type="ECO:0000256" key="1">
    <source>
        <dbReference type="ARBA" id="ARBA00010815"/>
    </source>
</evidence>
<evidence type="ECO:0000256" key="4">
    <source>
        <dbReference type="ARBA" id="ARBA00022691"/>
    </source>
</evidence>
<evidence type="ECO:0000256" key="6">
    <source>
        <dbReference type="SAM" id="MobiDB-lite"/>
    </source>
</evidence>
<gene>
    <name evidence="7" type="ORF">SAMN05444716_101474</name>
</gene>
<dbReference type="Pfam" id="PF02353">
    <property type="entry name" value="CMAS"/>
    <property type="match status" value="1"/>
</dbReference>
<dbReference type="InterPro" id="IPR050723">
    <property type="entry name" value="CFA/CMAS"/>
</dbReference>
<dbReference type="PIRSF" id="PIRSF003085">
    <property type="entry name" value="CMAS"/>
    <property type="match status" value="1"/>
</dbReference>
<dbReference type="Gene3D" id="3.40.50.150">
    <property type="entry name" value="Vaccinia Virus protein VP39"/>
    <property type="match status" value="1"/>
</dbReference>
<dbReference type="STRING" id="1176198.SAMN05444716_101474"/>
<proteinExistence type="inferred from homology"/>
<keyword evidence="2" id="KW-0489">Methyltransferase</keyword>
<protein>
    <submittedName>
        <fullName evidence="7">Cyclopropane-fatty-acyl-phospholipid synthase</fullName>
    </submittedName>
</protein>
<dbReference type="GO" id="GO:0008168">
    <property type="term" value="F:methyltransferase activity"/>
    <property type="evidence" value="ECO:0007669"/>
    <property type="project" value="UniProtKB-KW"/>
</dbReference>
<feature type="region of interest" description="Disordered" evidence="6">
    <location>
        <begin position="129"/>
        <end position="155"/>
    </location>
</feature>
<evidence type="ECO:0000256" key="2">
    <source>
        <dbReference type="ARBA" id="ARBA00022603"/>
    </source>
</evidence>
<dbReference type="PANTHER" id="PTHR43667">
    <property type="entry name" value="CYCLOPROPANE-FATTY-ACYL-PHOSPHOLIPID SYNTHASE"/>
    <property type="match status" value="1"/>
</dbReference>
<comment type="similarity">
    <text evidence="1">Belongs to the CFA/CMAS family.</text>
</comment>
<reference evidence="8" key="1">
    <citation type="submission" date="2016-10" db="EMBL/GenBank/DDBJ databases">
        <authorList>
            <person name="Varghese N."/>
            <person name="Submissions S."/>
        </authorList>
    </citation>
    <scope>NUCLEOTIDE SEQUENCE [LARGE SCALE GENOMIC DNA]</scope>
    <source>
        <strain evidence="8">CGMCC 4.7047</strain>
    </source>
</reference>
<evidence type="ECO:0000256" key="5">
    <source>
        <dbReference type="ARBA" id="ARBA00023098"/>
    </source>
</evidence>
<dbReference type="InterPro" id="IPR029063">
    <property type="entry name" value="SAM-dependent_MTases_sf"/>
</dbReference>